<dbReference type="RefSeq" id="WP_012606777.1">
    <property type="nucleotide sequence ID" value="NC_011761.1"/>
</dbReference>
<reference evidence="2 3" key="1">
    <citation type="journal article" date="2008" name="BMC Genomics">
        <title>Acidithiobacillus ferrooxidans metabolism: from genome sequence to industrial applications.</title>
        <authorList>
            <person name="Valdes J."/>
            <person name="Pedroso I."/>
            <person name="Quatrini R."/>
            <person name="Dodson R.J."/>
            <person name="Tettelin H."/>
            <person name="Blake R.II."/>
            <person name="Eisen J.A."/>
            <person name="Holmes D.S."/>
        </authorList>
    </citation>
    <scope>NUCLEOTIDE SEQUENCE [LARGE SCALE GENOMIC DNA]</scope>
    <source>
        <strain evidence="3">ATCC 23270 / DSM 14882 / CIP 104768 / NCIMB 8455</strain>
    </source>
</reference>
<dbReference type="GeneID" id="65280362"/>
<evidence type="ECO:0000256" key="1">
    <source>
        <dbReference type="SAM" id="SignalP"/>
    </source>
</evidence>
<dbReference type="eggNOG" id="ENOG502ZB1J">
    <property type="taxonomic scope" value="Bacteria"/>
</dbReference>
<feature type="signal peptide" evidence="1">
    <location>
        <begin position="1"/>
        <end position="31"/>
    </location>
</feature>
<dbReference type="KEGG" id="afr:AFE_1067"/>
<sequence>MQQAHPELKKITKGVLVATLTSVLTSGFLNAESQALGMQNFVNQMFIASSGATAAGSGNGVTYSGGYFEARTPLSGANVIAFSPPDISAGCGGINLFFGSFHFINGQEFMALLREIGQQALGYAFQLAIDAMCHQCGALLSMIEKDIQDMNNALKNTCQLAKGIFNGDDMGDIAQVVNQTRRVMSSAVGDVSDIFKGTEPAMSSTIASDETSISTNWTELMTSVGLNGQAAKTPVPKTAPQAYSLPQYNMFWKAINAADTQDMLLGLSDTTMVASVPEAVSTTNSNICATTTETTNACTKEILMSLVGTLIILPGESTNSSNASGAATQNQTNNTATGNINSNTLAWGASLNLQQLVNGISKAPVWQCTYRNIGGTHYQTFGPVTGCIGPLGTTTLGGMGYVGIKTAVRGYLLGGYVGGVYHNGLVNDLNMGITPSAATLAFEQGMPYGTATILQDAETGNQNDPGVGLMAQIAKLLEPYIVDEFAVKFGDAALDAVGVYNGQNHIIVPPDYKFYLAALNAQIQTYETKESLNDKNVRLAEELVQSAKARIANASGGKV</sequence>
<evidence type="ECO:0000313" key="3">
    <source>
        <dbReference type="Proteomes" id="UP000001362"/>
    </source>
</evidence>
<accession>B7J815</accession>
<feature type="chain" id="PRO_5002858027" evidence="1">
    <location>
        <begin position="32"/>
        <end position="559"/>
    </location>
</feature>
<keyword evidence="3" id="KW-1185">Reference proteome</keyword>
<name>B7J815_ACIF2</name>
<dbReference type="InterPro" id="IPR010927">
    <property type="entry name" value="T4SS_TraH"/>
</dbReference>
<organism evidence="2 3">
    <name type="scientific">Acidithiobacillus ferrooxidans (strain ATCC 23270 / DSM 14882 / CIP 104768 / NCIMB 8455)</name>
    <name type="common">Ferrobacillus ferrooxidans (strain ATCC 23270)</name>
    <dbReference type="NCBI Taxonomy" id="243159"/>
    <lineage>
        <taxon>Bacteria</taxon>
        <taxon>Pseudomonadati</taxon>
        <taxon>Pseudomonadota</taxon>
        <taxon>Acidithiobacillia</taxon>
        <taxon>Acidithiobacillales</taxon>
        <taxon>Acidithiobacillaceae</taxon>
        <taxon>Acidithiobacillus</taxon>
    </lineage>
</organism>
<dbReference type="AlphaFoldDB" id="B7J815"/>
<gene>
    <name evidence="2" type="ordered locus">AFE_1067</name>
</gene>
<protein>
    <submittedName>
        <fullName evidence="2">Pilus assembly protein TraH, putative</fullName>
    </submittedName>
</protein>
<dbReference type="HOGENOM" id="CLU_038342_0_0_6"/>
<dbReference type="Pfam" id="PF06122">
    <property type="entry name" value="TraH"/>
    <property type="match status" value="1"/>
</dbReference>
<proteinExistence type="predicted"/>
<dbReference type="EMBL" id="CP001219">
    <property type="protein sequence ID" value="ACK78317.1"/>
    <property type="molecule type" value="Genomic_DNA"/>
</dbReference>
<keyword evidence="1" id="KW-0732">Signal</keyword>
<dbReference type="STRING" id="243159.AFE_1067"/>
<dbReference type="Proteomes" id="UP000001362">
    <property type="component" value="Chromosome"/>
</dbReference>
<evidence type="ECO:0000313" key="2">
    <source>
        <dbReference type="EMBL" id="ACK78317.1"/>
    </source>
</evidence>
<dbReference type="PaxDb" id="243159-AFE_1067"/>